<dbReference type="Pfam" id="PF04548">
    <property type="entry name" value="AIG1"/>
    <property type="match status" value="4"/>
</dbReference>
<reference evidence="6" key="2">
    <citation type="journal article" date="2023" name="Plants (Basel)">
        <title>Annotation of the Turnera subulata (Passifloraceae) Draft Genome Reveals the S-Locus Evolved after the Divergence of Turneroideae from Passifloroideae in a Stepwise Manner.</title>
        <authorList>
            <person name="Henning P.M."/>
            <person name="Roalson E.H."/>
            <person name="Mir W."/>
            <person name="McCubbin A.G."/>
            <person name="Shore J.S."/>
        </authorList>
    </citation>
    <scope>NUCLEOTIDE SEQUENCE</scope>
    <source>
        <strain evidence="6">F60SS</strain>
    </source>
</reference>
<evidence type="ECO:0000256" key="4">
    <source>
        <dbReference type="SAM" id="Coils"/>
    </source>
</evidence>
<accession>A0A9Q0GCB2</accession>
<dbReference type="FunFam" id="3.40.50.300:FF:000840">
    <property type="entry name" value="Immune-associated nucleotide-binding protein 9"/>
    <property type="match status" value="2"/>
</dbReference>
<proteinExistence type="inferred from homology"/>
<evidence type="ECO:0000313" key="6">
    <source>
        <dbReference type="EMBL" id="KAJ4847390.1"/>
    </source>
</evidence>
<protein>
    <recommendedName>
        <fullName evidence="5">AIG1-type G domain-containing protein</fullName>
    </recommendedName>
</protein>
<sequence length="941" mass="105870">MFVNLLPNIIYSMANNGIRTVVLVGRIGNGKSSTGNSILGRKAFKSVGRSSSTTTRTCEMQQTTLADGLVINVIDTPGLFEHSSGSEEFAIKEIVKCINMAKEGIHAFLLVLSARNRFTEEEQAAIKTLRTLFGSTIIDYMIIVFTGGDELENNDLSLDEMLSDEYCPEPLKEVLTMCKNRRVLFDNKTTDEHKRAQQVEELVSLVNTVIGQNGGKPYTNELFEKVQKGTMKVEEQEKVVKSFKPQIQGLYEQNLEETRQTNPSSNEVRDCTHKYLKETRETTNWSGNMAGRVVDINYKGGNYGSSGAKTLVLVGRTGNGKSATGNSILGRRAFKSVPRSSGITTTTCELQRTTLPGGQVINVIDTPGLFDTASSRSETVLKEISRCLSLAKEGIHAFLLVLSVKNRFTEEEQAVVSTLKTLFGDRVVDYMIVVFTGGDELEYNDETLDEMLSYAAPKPLKEILTMCNNRKVLFDNKTRNEKKRAEQVQELLSLVNTVIAQNGGKPYTNDLYRGGQQKEATTRLGKQEDTMKVGIREVVDWELKKPEQQKETSGRLGKRGVLLDRELGKPEQQESTSVRLGERGVFDWGLGKQEPQNETLKFGKQQEQPVDVKLGEQEPGIESIMAQIEEEYEQRLKQIFEMVEAKFSERTEQLEQKLAEEKAARLKFEEKINEEIVKLKASIFNIQQTNQNYSSSGRRDPGMAASNVRNIVLLGKTGNGKSSTGNSILMQKGAFKEARMLTSVTKDSKKKSTTIRDGDTEYTVNVYEYGNGRDPCIYREEEANSIEHLKKLFGPEAVDRMIVVFTGGDGFDEPEDWNDYLTTAPRHLQDFLHRCCNRTVLFDNRAKLTTEEGRAKLEKQRSALLRLVNQVVKDKGGKAYTNEIYKKIQEELEKQQGDKKPNKKVDLKPMEEEIKAKLRQEFRNELLKANRKGEVACCSIL</sequence>
<feature type="coiled-coil region" evidence="4">
    <location>
        <begin position="644"/>
        <end position="671"/>
    </location>
</feature>
<dbReference type="InterPro" id="IPR027417">
    <property type="entry name" value="P-loop_NTPase"/>
</dbReference>
<dbReference type="EMBL" id="JAKUCV010001180">
    <property type="protein sequence ID" value="KAJ4847390.1"/>
    <property type="molecule type" value="Genomic_DNA"/>
</dbReference>
<dbReference type="CDD" id="cd01852">
    <property type="entry name" value="AIG1"/>
    <property type="match status" value="2"/>
</dbReference>
<gene>
    <name evidence="6" type="ORF">Tsubulata_014321</name>
</gene>
<evidence type="ECO:0000256" key="2">
    <source>
        <dbReference type="ARBA" id="ARBA00022741"/>
    </source>
</evidence>
<keyword evidence="7" id="KW-1185">Reference proteome</keyword>
<evidence type="ECO:0000256" key="1">
    <source>
        <dbReference type="ARBA" id="ARBA00008535"/>
    </source>
</evidence>
<comment type="caution">
    <text evidence="6">The sequence shown here is derived from an EMBL/GenBank/DDBJ whole genome shotgun (WGS) entry which is preliminary data.</text>
</comment>
<evidence type="ECO:0000313" key="7">
    <source>
        <dbReference type="Proteomes" id="UP001141552"/>
    </source>
</evidence>
<keyword evidence="3" id="KW-0342">GTP-binding</keyword>
<dbReference type="Gene3D" id="3.40.50.300">
    <property type="entry name" value="P-loop containing nucleotide triphosphate hydrolases"/>
    <property type="match status" value="4"/>
</dbReference>
<comment type="similarity">
    <text evidence="1">Belongs to the TRAFAC class TrmE-Era-EngA-EngB-Septin-like GTPase superfamily. AIG1/Toc34/Toc159-like paraseptin GTPase family. IAN subfamily.</text>
</comment>
<dbReference type="PANTHER" id="PTHR10903">
    <property type="entry name" value="GTPASE, IMAP FAMILY MEMBER-RELATED"/>
    <property type="match status" value="1"/>
</dbReference>
<feature type="domain" description="AIG1-type G" evidence="5">
    <location>
        <begin position="16"/>
        <end position="227"/>
    </location>
</feature>
<keyword evidence="2" id="KW-0547">Nucleotide-binding</keyword>
<keyword evidence="4" id="KW-0175">Coiled coil</keyword>
<name>A0A9Q0GCB2_9ROSI</name>
<dbReference type="Proteomes" id="UP001141552">
    <property type="component" value="Unassembled WGS sequence"/>
</dbReference>
<dbReference type="PROSITE" id="PS51720">
    <property type="entry name" value="G_AIG1"/>
    <property type="match status" value="2"/>
</dbReference>
<dbReference type="AlphaFoldDB" id="A0A9Q0GCB2"/>
<reference evidence="6" key="1">
    <citation type="submission" date="2022-02" db="EMBL/GenBank/DDBJ databases">
        <authorList>
            <person name="Henning P.M."/>
            <person name="McCubbin A.G."/>
            <person name="Shore J.S."/>
        </authorList>
    </citation>
    <scope>NUCLEOTIDE SEQUENCE</scope>
    <source>
        <strain evidence="6">F60SS</strain>
        <tissue evidence="6">Leaves</tissue>
    </source>
</reference>
<dbReference type="GO" id="GO:0005525">
    <property type="term" value="F:GTP binding"/>
    <property type="evidence" value="ECO:0007669"/>
    <property type="project" value="UniProtKB-KW"/>
</dbReference>
<dbReference type="InterPro" id="IPR045058">
    <property type="entry name" value="GIMA/IAN/Toc"/>
</dbReference>
<dbReference type="PANTHER" id="PTHR10903:SF184">
    <property type="entry name" value="GTP-BINDING PROTEIN A"/>
    <property type="match status" value="1"/>
</dbReference>
<dbReference type="InterPro" id="IPR006703">
    <property type="entry name" value="G_AIG1"/>
</dbReference>
<dbReference type="OrthoDB" id="8954335at2759"/>
<dbReference type="SUPFAM" id="SSF52540">
    <property type="entry name" value="P-loop containing nucleoside triphosphate hydrolases"/>
    <property type="match status" value="3"/>
</dbReference>
<feature type="domain" description="AIG1-type G" evidence="5">
    <location>
        <begin position="306"/>
        <end position="516"/>
    </location>
</feature>
<organism evidence="6 7">
    <name type="scientific">Turnera subulata</name>
    <dbReference type="NCBI Taxonomy" id="218843"/>
    <lineage>
        <taxon>Eukaryota</taxon>
        <taxon>Viridiplantae</taxon>
        <taxon>Streptophyta</taxon>
        <taxon>Embryophyta</taxon>
        <taxon>Tracheophyta</taxon>
        <taxon>Spermatophyta</taxon>
        <taxon>Magnoliopsida</taxon>
        <taxon>eudicotyledons</taxon>
        <taxon>Gunneridae</taxon>
        <taxon>Pentapetalae</taxon>
        <taxon>rosids</taxon>
        <taxon>fabids</taxon>
        <taxon>Malpighiales</taxon>
        <taxon>Passifloraceae</taxon>
        <taxon>Turnera</taxon>
    </lineage>
</organism>
<evidence type="ECO:0000259" key="5">
    <source>
        <dbReference type="PROSITE" id="PS51720"/>
    </source>
</evidence>
<evidence type="ECO:0000256" key="3">
    <source>
        <dbReference type="ARBA" id="ARBA00023134"/>
    </source>
</evidence>